<dbReference type="EMBL" id="QBKA01000002">
    <property type="protein sequence ID" value="RDC59162.1"/>
    <property type="molecule type" value="Genomic_DNA"/>
</dbReference>
<keyword evidence="2" id="KW-1185">Reference proteome</keyword>
<evidence type="ECO:0008006" key="3">
    <source>
        <dbReference type="Google" id="ProtNLM"/>
    </source>
</evidence>
<comment type="caution">
    <text evidence="1">The sequence shown here is derived from an EMBL/GenBank/DDBJ whole genome shotgun (WGS) entry which is preliminary data.</text>
</comment>
<proteinExistence type="predicted"/>
<evidence type="ECO:0000313" key="2">
    <source>
        <dbReference type="Proteomes" id="UP000253727"/>
    </source>
</evidence>
<name>A0A369Q3S6_9SPHN</name>
<dbReference type="Proteomes" id="UP000253727">
    <property type="component" value="Unassembled WGS sequence"/>
</dbReference>
<protein>
    <recommendedName>
        <fullName evidence="3">Flagellar protein FlgN</fullName>
    </recommendedName>
</protein>
<gene>
    <name evidence="1" type="ORF">HME9302_00347</name>
</gene>
<accession>A0A369Q3S6</accession>
<dbReference type="AlphaFoldDB" id="A0A369Q3S6"/>
<organism evidence="1 2">
    <name type="scientific">Alteripontixanthobacter maritimus</name>
    <dbReference type="NCBI Taxonomy" id="2161824"/>
    <lineage>
        <taxon>Bacteria</taxon>
        <taxon>Pseudomonadati</taxon>
        <taxon>Pseudomonadota</taxon>
        <taxon>Alphaproteobacteria</taxon>
        <taxon>Sphingomonadales</taxon>
        <taxon>Erythrobacteraceae</taxon>
        <taxon>Alteripontixanthobacter</taxon>
    </lineage>
</organism>
<sequence length="120" mass="12513">MESPASQTGNANAPATLNDNLRQMVAALEAERQSLAGLDRDGITSAADRKDLLCSVLAGAIPGSLDEEGRALVRAAAQKNETNRRIRNLLATNVAARLDALSGSPGLYTSPNAAMVLQRA</sequence>
<reference evidence="1 2" key="1">
    <citation type="submission" date="2018-04" db="EMBL/GenBank/DDBJ databases">
        <title>Altererythrobacter sp. HME9302 genome sequencing and assembly.</title>
        <authorList>
            <person name="Kang H."/>
            <person name="Kim H."/>
            <person name="Joh K."/>
        </authorList>
    </citation>
    <scope>NUCLEOTIDE SEQUENCE [LARGE SCALE GENOMIC DNA]</scope>
    <source>
        <strain evidence="1 2">HME9302</strain>
    </source>
</reference>
<evidence type="ECO:0000313" key="1">
    <source>
        <dbReference type="EMBL" id="RDC59162.1"/>
    </source>
</evidence>
<dbReference type="RefSeq" id="WP_230079829.1">
    <property type="nucleotide sequence ID" value="NZ_QBKA01000002.1"/>
</dbReference>